<evidence type="ECO:0000313" key="1">
    <source>
        <dbReference type="EMBL" id="MFC5508705.1"/>
    </source>
</evidence>
<name>A0ABW0P8D7_9HYPH</name>
<accession>A0ABW0P8D7</accession>
<sequence length="41" mass="4816">MSTPELVIRQQRERSADVFRREHLGATQSMEEQALVKRLFA</sequence>
<organism evidence="1 2">
    <name type="scientific">Bosea massiliensis</name>
    <dbReference type="NCBI Taxonomy" id="151419"/>
    <lineage>
        <taxon>Bacteria</taxon>
        <taxon>Pseudomonadati</taxon>
        <taxon>Pseudomonadota</taxon>
        <taxon>Alphaproteobacteria</taxon>
        <taxon>Hyphomicrobiales</taxon>
        <taxon>Boseaceae</taxon>
        <taxon>Bosea</taxon>
    </lineage>
</organism>
<gene>
    <name evidence="1" type="ORF">ACFPN9_26060</name>
</gene>
<proteinExistence type="predicted"/>
<dbReference type="RefSeq" id="WP_377817885.1">
    <property type="nucleotide sequence ID" value="NZ_JBHSLU010000107.1"/>
</dbReference>
<comment type="caution">
    <text evidence="1">The sequence shown here is derived from an EMBL/GenBank/DDBJ whole genome shotgun (WGS) entry which is preliminary data.</text>
</comment>
<protein>
    <submittedName>
        <fullName evidence="1">Uncharacterized protein</fullName>
    </submittedName>
</protein>
<dbReference type="EMBL" id="JBHSLU010000107">
    <property type="protein sequence ID" value="MFC5508705.1"/>
    <property type="molecule type" value="Genomic_DNA"/>
</dbReference>
<keyword evidence="2" id="KW-1185">Reference proteome</keyword>
<dbReference type="Proteomes" id="UP001596060">
    <property type="component" value="Unassembled WGS sequence"/>
</dbReference>
<evidence type="ECO:0000313" key="2">
    <source>
        <dbReference type="Proteomes" id="UP001596060"/>
    </source>
</evidence>
<reference evidence="2" key="1">
    <citation type="journal article" date="2019" name="Int. J. Syst. Evol. Microbiol.">
        <title>The Global Catalogue of Microorganisms (GCM) 10K type strain sequencing project: providing services to taxonomists for standard genome sequencing and annotation.</title>
        <authorList>
            <consortium name="The Broad Institute Genomics Platform"/>
            <consortium name="The Broad Institute Genome Sequencing Center for Infectious Disease"/>
            <person name="Wu L."/>
            <person name="Ma J."/>
        </authorList>
    </citation>
    <scope>NUCLEOTIDE SEQUENCE [LARGE SCALE GENOMIC DNA]</scope>
    <source>
        <strain evidence="2">CCUG 43117</strain>
    </source>
</reference>